<evidence type="ECO:0000256" key="1">
    <source>
        <dbReference type="ARBA" id="ARBA00023002"/>
    </source>
</evidence>
<dbReference type="SUPFAM" id="SSF51430">
    <property type="entry name" value="NAD(P)-linked oxidoreductase"/>
    <property type="match status" value="1"/>
</dbReference>
<dbReference type="PANTHER" id="PTHR43625">
    <property type="entry name" value="AFLATOXIN B1 ALDEHYDE REDUCTASE"/>
    <property type="match status" value="1"/>
</dbReference>
<dbReference type="EMBL" id="CP104205">
    <property type="protein sequence ID" value="UWX56627.1"/>
    <property type="molecule type" value="Genomic_DNA"/>
</dbReference>
<dbReference type="PANTHER" id="PTHR43625:SF77">
    <property type="entry name" value="ALDO-KETO REDUCTASE"/>
    <property type="match status" value="1"/>
</dbReference>
<proteinExistence type="predicted"/>
<dbReference type="Gene3D" id="3.20.20.100">
    <property type="entry name" value="NADP-dependent oxidoreductase domain"/>
    <property type="match status" value="1"/>
</dbReference>
<evidence type="ECO:0000313" key="4">
    <source>
        <dbReference type="Proteomes" id="UP001059209"/>
    </source>
</evidence>
<dbReference type="Pfam" id="PF00248">
    <property type="entry name" value="Aldo_ket_red"/>
    <property type="match status" value="1"/>
</dbReference>
<reference evidence="3" key="1">
    <citation type="submission" date="2022-09" db="EMBL/GenBank/DDBJ databases">
        <title>Maribacter litopenaei sp. nov., isolated from the intestinal tract of the Pacific White Shrimp, Litopenaeus vannamei.</title>
        <authorList>
            <person name="Kim S.Y."/>
            <person name="Hwang C.Y."/>
        </authorList>
    </citation>
    <scope>NUCLEOTIDE SEQUENCE</scope>
    <source>
        <strain evidence="3">HL-LV01</strain>
    </source>
</reference>
<organism evidence="3 4">
    <name type="scientific">Maribacter litopenaei</name>
    <dbReference type="NCBI Taxonomy" id="2976127"/>
    <lineage>
        <taxon>Bacteria</taxon>
        <taxon>Pseudomonadati</taxon>
        <taxon>Bacteroidota</taxon>
        <taxon>Flavobacteriia</taxon>
        <taxon>Flavobacteriales</taxon>
        <taxon>Flavobacteriaceae</taxon>
        <taxon>Maribacter</taxon>
    </lineage>
</organism>
<keyword evidence="1" id="KW-0560">Oxidoreductase</keyword>
<dbReference type="InterPro" id="IPR020471">
    <property type="entry name" value="AKR"/>
</dbReference>
<evidence type="ECO:0000259" key="2">
    <source>
        <dbReference type="Pfam" id="PF00248"/>
    </source>
</evidence>
<gene>
    <name evidence="3" type="ORF">NYZ99_16630</name>
</gene>
<feature type="domain" description="NADP-dependent oxidoreductase" evidence="2">
    <location>
        <begin position="2"/>
        <end position="172"/>
    </location>
</feature>
<evidence type="ECO:0000313" key="3">
    <source>
        <dbReference type="EMBL" id="UWX56627.1"/>
    </source>
</evidence>
<keyword evidence="4" id="KW-1185">Reference proteome</keyword>
<dbReference type="InterPro" id="IPR036812">
    <property type="entry name" value="NAD(P)_OxRdtase_dom_sf"/>
</dbReference>
<dbReference type="PRINTS" id="PR00069">
    <property type="entry name" value="ALDKETRDTASE"/>
</dbReference>
<accession>A0ABY5YEA3</accession>
<dbReference type="Proteomes" id="UP001059209">
    <property type="component" value="Chromosome"/>
</dbReference>
<protein>
    <submittedName>
        <fullName evidence="3">Aldo/keto reductase</fullName>
    </submittedName>
</protein>
<dbReference type="InterPro" id="IPR050791">
    <property type="entry name" value="Aldo-Keto_reductase"/>
</dbReference>
<sequence length="196" mass="22006">MIAVIREAIDRGLTFLDTAEVYDPYLSEEMVGEAIKGQRDKLVIATKFGFDYNNGRVVGRNSRPENIKNALEGCLKRLQTDYIDLFYLHRNDPSVPMEDIAGTVKDMIKEGKVKHFGLSEVSPDTIRKAHAEQTVSALQSEYSLLQRVVEYQVLDTCEELGIGFVPWGPVAERVSYRQISTGDPSITPKGPSTLFY</sequence>
<name>A0ABY5YEA3_9FLAO</name>
<dbReference type="InterPro" id="IPR023210">
    <property type="entry name" value="NADP_OxRdtase_dom"/>
</dbReference>
<dbReference type="RefSeq" id="WP_260575261.1">
    <property type="nucleotide sequence ID" value="NZ_CP104205.1"/>
</dbReference>